<proteinExistence type="predicted"/>
<dbReference type="STRING" id="574376.BAMA_11095"/>
<feature type="domain" description="M23ase beta-sheet core" evidence="2">
    <location>
        <begin position="148"/>
        <end position="240"/>
    </location>
</feature>
<dbReference type="InterPro" id="IPR050570">
    <property type="entry name" value="Cell_wall_metabolism_enzyme"/>
</dbReference>
<dbReference type="CDD" id="cd12797">
    <property type="entry name" value="M23_peptidase"/>
    <property type="match status" value="1"/>
</dbReference>
<organism evidence="3 4">
    <name type="scientific">Bacillus manliponensis</name>
    <dbReference type="NCBI Taxonomy" id="574376"/>
    <lineage>
        <taxon>Bacteria</taxon>
        <taxon>Bacillati</taxon>
        <taxon>Bacillota</taxon>
        <taxon>Bacilli</taxon>
        <taxon>Bacillales</taxon>
        <taxon>Bacillaceae</taxon>
        <taxon>Bacillus</taxon>
        <taxon>Bacillus cereus group</taxon>
    </lineage>
</organism>
<dbReference type="Pfam" id="PF01551">
    <property type="entry name" value="Peptidase_M23"/>
    <property type="match status" value="1"/>
</dbReference>
<dbReference type="AlphaFoldDB" id="A0A073JUB5"/>
<keyword evidence="1" id="KW-0472">Membrane</keyword>
<comment type="caution">
    <text evidence="3">The sequence shown here is derived from an EMBL/GenBank/DDBJ whole genome shotgun (WGS) entry which is preliminary data.</text>
</comment>
<dbReference type="Gene3D" id="2.70.70.10">
    <property type="entry name" value="Glucose Permease (Domain IIA)"/>
    <property type="match status" value="1"/>
</dbReference>
<reference evidence="3 4" key="1">
    <citation type="submission" date="2014-06" db="EMBL/GenBank/DDBJ databases">
        <title>Draft genome sequence of Bacillus manliponensis JCM 15802 (MCCC 1A00708).</title>
        <authorList>
            <person name="Lai Q."/>
            <person name="Liu Y."/>
            <person name="Shao Z."/>
        </authorList>
    </citation>
    <scope>NUCLEOTIDE SEQUENCE [LARGE SCALE GENOMIC DNA]</scope>
    <source>
        <strain evidence="3 4">JCM 15802</strain>
    </source>
</reference>
<dbReference type="PANTHER" id="PTHR21666:SF274">
    <property type="entry name" value="STAGE IV SPORULATION PROTEIN FA"/>
    <property type="match status" value="1"/>
</dbReference>
<dbReference type="GO" id="GO:0004222">
    <property type="term" value="F:metalloendopeptidase activity"/>
    <property type="evidence" value="ECO:0007669"/>
    <property type="project" value="TreeGrafter"/>
</dbReference>
<keyword evidence="4" id="KW-1185">Reference proteome</keyword>
<feature type="transmembrane region" description="Helical" evidence="1">
    <location>
        <begin position="56"/>
        <end position="75"/>
    </location>
</feature>
<dbReference type="eggNOG" id="COG0739">
    <property type="taxonomic scope" value="Bacteria"/>
</dbReference>
<dbReference type="EMBL" id="JOTN01000022">
    <property type="protein sequence ID" value="KEK17771.1"/>
    <property type="molecule type" value="Genomic_DNA"/>
</dbReference>
<keyword evidence="1" id="KW-1133">Transmembrane helix</keyword>
<evidence type="ECO:0000313" key="3">
    <source>
        <dbReference type="EMBL" id="KEK17771.1"/>
    </source>
</evidence>
<gene>
    <name evidence="3" type="ORF">BAMA_11095</name>
</gene>
<dbReference type="OrthoDB" id="2986589at2"/>
<dbReference type="InterPro" id="IPR011055">
    <property type="entry name" value="Dup_hybrid_motif"/>
</dbReference>
<dbReference type="PANTHER" id="PTHR21666">
    <property type="entry name" value="PEPTIDASE-RELATED"/>
    <property type="match status" value="1"/>
</dbReference>
<accession>A0A073JUB5</accession>
<protein>
    <submittedName>
        <fullName evidence="3">Peptidase M23</fullName>
    </submittedName>
</protein>
<dbReference type="Proteomes" id="UP000027822">
    <property type="component" value="Unassembled WGS sequence"/>
</dbReference>
<sequence length="247" mass="28308">MRDKRIEEIKKRIAKRKAQQQREEDGQFFSNEEYEYEPFLVEEGEREVHPLFRKEVFFFKILLSAILVLVVAILFKNTPASMQGAKVTVERVMKEEFQFAAVSNWYEKQFGDPLTFLPSMEKGTQGKEEDYAMPTFGKVTESFKANGQGVFIETEVSATVEAVNEGLVVFAGKKEGYGNTVQIQHTDGSESWYGNLEEVTVNLYDYVDKKQKIGVVANESDEKSGVLYFALKKNEKFIDPIQVISFE</sequence>
<evidence type="ECO:0000256" key="1">
    <source>
        <dbReference type="SAM" id="Phobius"/>
    </source>
</evidence>
<dbReference type="SUPFAM" id="SSF51261">
    <property type="entry name" value="Duplicated hybrid motif"/>
    <property type="match status" value="1"/>
</dbReference>
<name>A0A073JUB5_9BACI</name>
<keyword evidence="1" id="KW-0812">Transmembrane</keyword>
<dbReference type="RefSeq" id="WP_034642475.1">
    <property type="nucleotide sequence ID" value="NZ_CBCSJC010000005.1"/>
</dbReference>
<evidence type="ECO:0000313" key="4">
    <source>
        <dbReference type="Proteomes" id="UP000027822"/>
    </source>
</evidence>
<evidence type="ECO:0000259" key="2">
    <source>
        <dbReference type="Pfam" id="PF01551"/>
    </source>
</evidence>
<dbReference type="InterPro" id="IPR016047">
    <property type="entry name" value="M23ase_b-sheet_dom"/>
</dbReference>